<evidence type="ECO:0000313" key="2">
    <source>
        <dbReference type="EMBL" id="MBY6139620.1"/>
    </source>
</evidence>
<keyword evidence="1" id="KW-0812">Transmembrane</keyword>
<feature type="transmembrane region" description="Helical" evidence="1">
    <location>
        <begin position="39"/>
        <end position="59"/>
    </location>
</feature>
<feature type="transmembrane region" description="Helical" evidence="1">
    <location>
        <begin position="87"/>
        <end position="106"/>
    </location>
</feature>
<proteinExistence type="predicted"/>
<accession>A0ABS7NEH8</accession>
<dbReference type="Proteomes" id="UP000766629">
    <property type="component" value="Unassembled WGS sequence"/>
</dbReference>
<name>A0ABS7NEH8_9RHOB</name>
<gene>
    <name evidence="2" type="ORF">KUV26_09275</name>
</gene>
<evidence type="ECO:0000256" key="1">
    <source>
        <dbReference type="SAM" id="Phobius"/>
    </source>
</evidence>
<keyword evidence="1" id="KW-1133">Transmembrane helix</keyword>
<dbReference type="Pfam" id="PF16872">
    <property type="entry name" value="putAbiC"/>
    <property type="match status" value="1"/>
</dbReference>
<dbReference type="EMBL" id="JAHVJA010000003">
    <property type="protein sequence ID" value="MBY6139620.1"/>
    <property type="molecule type" value="Genomic_DNA"/>
</dbReference>
<organism evidence="2 3">
    <name type="scientific">Leisingera daeponensis</name>
    <dbReference type="NCBI Taxonomy" id="405746"/>
    <lineage>
        <taxon>Bacteria</taxon>
        <taxon>Pseudomonadati</taxon>
        <taxon>Pseudomonadota</taxon>
        <taxon>Alphaproteobacteria</taxon>
        <taxon>Rhodobacterales</taxon>
        <taxon>Roseobacteraceae</taxon>
        <taxon>Leisingera</taxon>
    </lineage>
</organism>
<keyword evidence="3" id="KW-1185">Reference proteome</keyword>
<reference evidence="2 3" key="1">
    <citation type="submission" date="2021-06" db="EMBL/GenBank/DDBJ databases">
        <title>50 bacteria genomes isolated from Dapeng, Shenzhen, China.</title>
        <authorList>
            <person name="Zheng W."/>
            <person name="Yu S."/>
            <person name="Huang Y."/>
        </authorList>
    </citation>
    <scope>NUCLEOTIDE SEQUENCE [LARGE SCALE GENOMIC DNA]</scope>
    <source>
        <strain evidence="2 3">DP1N14-2</strain>
    </source>
</reference>
<dbReference type="InterPro" id="IPR031709">
    <property type="entry name" value="PutAbiC"/>
</dbReference>
<protein>
    <submittedName>
        <fullName evidence="2">Phage abortive infection protein</fullName>
    </submittedName>
</protein>
<sequence length="308" mass="35491">MNRFVEWLIYVVMWWRLTTTPDEVLRRYARLYWRGVDGLIKFGLAGTLIFLASAMVFSLDDTCDFGGRCEMRLVAFFDAPANEVGDTLAGLAGGLAFLWLIVTVTLQGKELAAQRNELRLTRGEIKDQRQATQDMALAAAEQNFDNFVFELIATHNSILNAMDIKSSSKSQPLYEGRDCFRYSYREFSKPTHGDAMYPSMAQDKTLERYDRMYEKHHSDLGHYFRFVYNMLRAVSESDAVKDKHKKLIRALFSDDELLVIFYNSLTGKGQNFVKYAEDFQLFDNLPQERLAKPEHKQLLPAKCFGEAT</sequence>
<keyword evidence="1" id="KW-0472">Membrane</keyword>
<evidence type="ECO:0000313" key="3">
    <source>
        <dbReference type="Proteomes" id="UP000766629"/>
    </source>
</evidence>
<dbReference type="RefSeq" id="WP_222508133.1">
    <property type="nucleotide sequence ID" value="NZ_JAHVJA010000003.1"/>
</dbReference>
<comment type="caution">
    <text evidence="2">The sequence shown here is derived from an EMBL/GenBank/DDBJ whole genome shotgun (WGS) entry which is preliminary data.</text>
</comment>